<organism evidence="1 2">
    <name type="scientific">Sporosarcina psychrophila</name>
    <name type="common">Bacillus psychrophilus</name>
    <dbReference type="NCBI Taxonomy" id="1476"/>
    <lineage>
        <taxon>Bacteria</taxon>
        <taxon>Bacillati</taxon>
        <taxon>Bacillota</taxon>
        <taxon>Bacilli</taxon>
        <taxon>Bacillales</taxon>
        <taxon>Caryophanaceae</taxon>
        <taxon>Sporosarcina</taxon>
    </lineage>
</organism>
<reference evidence="1" key="1">
    <citation type="journal article" date="2021" name="PeerJ">
        <title>Extensive microbial diversity within the chicken gut microbiome revealed by metagenomics and culture.</title>
        <authorList>
            <person name="Gilroy R."/>
            <person name="Ravi A."/>
            <person name="Getino M."/>
            <person name="Pursley I."/>
            <person name="Horton D.L."/>
            <person name="Alikhan N.F."/>
            <person name="Baker D."/>
            <person name="Gharbi K."/>
            <person name="Hall N."/>
            <person name="Watson M."/>
            <person name="Adriaenssens E.M."/>
            <person name="Foster-Nyarko E."/>
            <person name="Jarju S."/>
            <person name="Secka A."/>
            <person name="Antonio M."/>
            <person name="Oren A."/>
            <person name="Chaudhuri R.R."/>
            <person name="La Ragione R."/>
            <person name="Hildebrand F."/>
            <person name="Pallen M.J."/>
        </authorList>
    </citation>
    <scope>NUCLEOTIDE SEQUENCE</scope>
    <source>
        <strain evidence="1">CHK171-7178</strain>
    </source>
</reference>
<accession>A0A921FYV1</accession>
<dbReference type="EMBL" id="DYWT01000175">
    <property type="protein sequence ID" value="HJF32205.1"/>
    <property type="molecule type" value="Genomic_DNA"/>
</dbReference>
<protein>
    <submittedName>
        <fullName evidence="1">Uncharacterized protein</fullName>
    </submittedName>
</protein>
<reference evidence="1" key="2">
    <citation type="submission" date="2021-09" db="EMBL/GenBank/DDBJ databases">
        <authorList>
            <person name="Gilroy R."/>
        </authorList>
    </citation>
    <scope>NUCLEOTIDE SEQUENCE</scope>
    <source>
        <strain evidence="1">CHK171-7178</strain>
    </source>
</reference>
<evidence type="ECO:0000313" key="1">
    <source>
        <dbReference type="EMBL" id="HJF32205.1"/>
    </source>
</evidence>
<evidence type="ECO:0000313" key="2">
    <source>
        <dbReference type="Proteomes" id="UP000698173"/>
    </source>
</evidence>
<comment type="caution">
    <text evidence="1">The sequence shown here is derived from an EMBL/GenBank/DDBJ whole genome shotgun (WGS) entry which is preliminary data.</text>
</comment>
<gene>
    <name evidence="1" type="ORF">K8V56_10605</name>
</gene>
<name>A0A921FYV1_SPOPS</name>
<dbReference type="AlphaFoldDB" id="A0A921FYV1"/>
<sequence length="324" mass="38477">MDFKDKIRLHNYGRISMSDELINLALSDVFSTTMINKPVPVPYTDEILGDIILQLPRWRPGYSEGVTFEEKIARNLKVMISRHTKTANKIRDKKSFEGTQLQMMQGEDPLHHIYTLMVEFDHQYYKDDFDKVPEQFFKEIEKRYGTNFEIKIRNEFKPFLDVLSPINREKQRLLDEYIPLIKEALDECMLKVDLNRSEMDIVAYIANGVRWKVSRKLTKLLGTKVHQIKGKKYFVTKRDIRSAKFIRTKPNDILKVDTNKLSSAQYVFFEKLIRCIQKEIDSINIDPFTFNDEGQPININKRYFAKKMELEESNFKKRLSRLRK</sequence>
<proteinExistence type="predicted"/>
<dbReference type="Proteomes" id="UP000698173">
    <property type="component" value="Unassembled WGS sequence"/>
</dbReference>